<dbReference type="EMBL" id="JF811323">
    <property type="protein sequence ID" value="AEE25638.1"/>
    <property type="molecule type" value="mRNA"/>
</dbReference>
<sequence>MQKMCKVCLAFLVILILFSESSEARRRPDCTRFVFHPSCRGVAAKRSESEEFVLDPRSSINQEGGADHYISNGADEDFIEFSEDDFAENKRQADQASSYDLGLAAKLWPHIKKALLGRTNRGSQDVEAFAPQKRNNEAKLEKWSKVLRHLLDQQE</sequence>
<feature type="signal peptide" evidence="1">
    <location>
        <begin position="1"/>
        <end position="24"/>
    </location>
</feature>
<dbReference type="GO" id="GO:0007218">
    <property type="term" value="P:neuropeptide signaling pathway"/>
    <property type="evidence" value="ECO:0007669"/>
    <property type="project" value="UniProtKB-KW"/>
</dbReference>
<keyword evidence="2" id="KW-0527">Neuropeptide</keyword>
<feature type="chain" id="PRO_5003384942" evidence="1">
    <location>
        <begin position="25"/>
        <end position="155"/>
    </location>
</feature>
<accession>F8UKT2</accession>
<evidence type="ECO:0000256" key="1">
    <source>
        <dbReference type="SAM" id="SignalP"/>
    </source>
</evidence>
<evidence type="ECO:0000313" key="2">
    <source>
        <dbReference type="EMBL" id="AEE25638.1"/>
    </source>
</evidence>
<name>F8UKT2_PLADU</name>
<reference evidence="2" key="1">
    <citation type="journal article" date="2011" name="Proc. Natl. Acad. Sci. U.S.A.">
        <title>Neuropeptides regulate swimming depth of Platynereis larvae.</title>
        <authorList>
            <person name="Conzelmann M."/>
            <person name="Offenburger S.L."/>
            <person name="Asadulina A."/>
            <person name="Keller T."/>
            <person name="Munch T.A."/>
            <person name="Jekely G."/>
        </authorList>
    </citation>
    <scope>NUCLEOTIDE SEQUENCE</scope>
</reference>
<keyword evidence="1" id="KW-0732">Signal</keyword>
<dbReference type="AlphaFoldDB" id="F8UKT2"/>
<proteinExistence type="evidence at transcript level"/>
<protein>
    <submittedName>
        <fullName evidence="2">L11 elevenin neuropeptide</fullName>
    </submittedName>
</protein>
<organism evidence="2">
    <name type="scientific">Platynereis dumerilii</name>
    <name type="common">Dumeril's clam worm</name>
    <dbReference type="NCBI Taxonomy" id="6359"/>
    <lineage>
        <taxon>Eukaryota</taxon>
        <taxon>Metazoa</taxon>
        <taxon>Spiralia</taxon>
        <taxon>Lophotrochozoa</taxon>
        <taxon>Annelida</taxon>
        <taxon>Polychaeta</taxon>
        <taxon>Errantia</taxon>
        <taxon>Phyllodocida</taxon>
        <taxon>Nereididae</taxon>
        <taxon>Platynereis</taxon>
    </lineage>
</organism>